<dbReference type="AlphaFoldDB" id="A0A835NGZ8"/>
<feature type="transmembrane region" description="Helical" evidence="8">
    <location>
        <begin position="379"/>
        <end position="401"/>
    </location>
</feature>
<evidence type="ECO:0000256" key="1">
    <source>
        <dbReference type="ARBA" id="ARBA00004479"/>
    </source>
</evidence>
<evidence type="ECO:0000313" key="11">
    <source>
        <dbReference type="EMBL" id="KAG0115302.1"/>
    </source>
</evidence>
<keyword evidence="5 8" id="KW-1133">Transmembrane helix</keyword>
<dbReference type="InterPro" id="IPR013783">
    <property type="entry name" value="Ig-like_fold"/>
</dbReference>
<evidence type="ECO:0000256" key="7">
    <source>
        <dbReference type="ARBA" id="ARBA00023180"/>
    </source>
</evidence>
<dbReference type="Pfam" id="PF07686">
    <property type="entry name" value="V-set"/>
    <property type="match status" value="1"/>
</dbReference>
<comment type="similarity">
    <text evidence="2">Belongs to the FAM187 family.</text>
</comment>
<evidence type="ECO:0000256" key="4">
    <source>
        <dbReference type="ARBA" id="ARBA00022729"/>
    </source>
</evidence>
<dbReference type="InterPro" id="IPR007110">
    <property type="entry name" value="Ig-like_dom"/>
</dbReference>
<evidence type="ECO:0000259" key="10">
    <source>
        <dbReference type="PROSITE" id="PS50835"/>
    </source>
</evidence>
<evidence type="ECO:0000313" key="12">
    <source>
        <dbReference type="EMBL" id="KAI1230216.1"/>
    </source>
</evidence>
<evidence type="ECO:0000313" key="13">
    <source>
        <dbReference type="Proteomes" id="UP000618051"/>
    </source>
</evidence>
<reference evidence="12 13" key="2">
    <citation type="journal article" date="2021" name="J. Hered.">
        <title>Feather Gene Expression Elucidates the Developmental Basis of Plumage Iridescence in African Starlings.</title>
        <authorList>
            <person name="Rubenstein D.R."/>
            <person name="Corvelo A."/>
            <person name="MacManes M.D."/>
            <person name="Maia R."/>
            <person name="Narzisi G."/>
            <person name="Rousaki A."/>
            <person name="Vandenabeele P."/>
            <person name="Shawkey M.D."/>
            <person name="Solomon J."/>
        </authorList>
    </citation>
    <scope>NUCLEOTIDE SEQUENCE [LARGE SCALE GENOMIC DNA]</scope>
    <source>
        <strain evidence="12">SS15</strain>
    </source>
</reference>
<feature type="domain" description="Ig-like" evidence="10">
    <location>
        <begin position="270"/>
        <end position="348"/>
    </location>
</feature>
<dbReference type="Proteomes" id="UP000618051">
    <property type="component" value="Unassembled WGS sequence"/>
</dbReference>
<dbReference type="PANTHER" id="PTHR32178:SF7">
    <property type="entry name" value="IG-LIKE V-TYPE DOMAIN-CONTAINING PROTEIN FAM187A"/>
    <property type="match status" value="1"/>
</dbReference>
<name>A0A835NGZ8_9PASS</name>
<evidence type="ECO:0000256" key="3">
    <source>
        <dbReference type="ARBA" id="ARBA00022692"/>
    </source>
</evidence>
<dbReference type="InterPro" id="IPR013106">
    <property type="entry name" value="Ig_V-set"/>
</dbReference>
<dbReference type="InterPro" id="IPR039311">
    <property type="entry name" value="FAM187A/B"/>
</dbReference>
<keyword evidence="13" id="KW-1185">Reference proteome</keyword>
<reference evidence="11" key="1">
    <citation type="submission" date="2020-10" db="EMBL/GenBank/DDBJ databases">
        <title>Feather gene expression reveals the developmental basis of iridescence in African starlings.</title>
        <authorList>
            <person name="Rubenstein D.R."/>
        </authorList>
    </citation>
    <scope>NUCLEOTIDE SEQUENCE</scope>
    <source>
        <strain evidence="11">SS15</strain>
        <tissue evidence="11">Liver</tissue>
    </source>
</reference>
<gene>
    <name evidence="12" type="ORF">IHE44_0010181</name>
    <name evidence="11" type="ORF">IHE44_006452</name>
</gene>
<evidence type="ECO:0000256" key="2">
    <source>
        <dbReference type="ARBA" id="ARBA00008727"/>
    </source>
</evidence>
<comment type="subcellular location">
    <subcellularLocation>
        <location evidence="1">Membrane</location>
        <topology evidence="1">Single-pass type I membrane protein</topology>
    </subcellularLocation>
</comment>
<comment type="caution">
    <text evidence="11">The sequence shown here is derived from an EMBL/GenBank/DDBJ whole genome shotgun (WGS) entry which is preliminary data.</text>
</comment>
<organism evidence="11">
    <name type="scientific">Lamprotornis superbus</name>
    <dbReference type="NCBI Taxonomy" id="245042"/>
    <lineage>
        <taxon>Eukaryota</taxon>
        <taxon>Metazoa</taxon>
        <taxon>Chordata</taxon>
        <taxon>Craniata</taxon>
        <taxon>Vertebrata</taxon>
        <taxon>Euteleostomi</taxon>
        <taxon>Archelosauria</taxon>
        <taxon>Archosauria</taxon>
        <taxon>Dinosauria</taxon>
        <taxon>Saurischia</taxon>
        <taxon>Theropoda</taxon>
        <taxon>Coelurosauria</taxon>
        <taxon>Aves</taxon>
        <taxon>Neognathae</taxon>
        <taxon>Neoaves</taxon>
        <taxon>Telluraves</taxon>
        <taxon>Australaves</taxon>
        <taxon>Passeriformes</taxon>
        <taxon>Sturnidae</taxon>
        <taxon>Lamprotornis</taxon>
    </lineage>
</organism>
<evidence type="ECO:0000256" key="8">
    <source>
        <dbReference type="SAM" id="Phobius"/>
    </source>
</evidence>
<dbReference type="SMART" id="SM00409">
    <property type="entry name" value="IG"/>
    <property type="match status" value="2"/>
</dbReference>
<accession>A0A835NGZ8</accession>
<keyword evidence="6 8" id="KW-0472">Membrane</keyword>
<dbReference type="SUPFAM" id="SSF48726">
    <property type="entry name" value="Immunoglobulin"/>
    <property type="match status" value="2"/>
</dbReference>
<dbReference type="PANTHER" id="PTHR32178">
    <property type="entry name" value="FAM187"/>
    <property type="match status" value="1"/>
</dbReference>
<dbReference type="InterPro" id="IPR036179">
    <property type="entry name" value="Ig-like_dom_sf"/>
</dbReference>
<dbReference type="GO" id="GO:0016020">
    <property type="term" value="C:membrane"/>
    <property type="evidence" value="ECO:0007669"/>
    <property type="project" value="UniProtKB-SubCell"/>
</dbReference>
<keyword evidence="4 9" id="KW-0732">Signal</keyword>
<sequence>MGMRLLGVTILLSLVDVLQAFAIEKKGDVFKKMACPAFLVFENVAYMEDMTFELPCKCKPEEASSVVWYFQKNLHSHKTTVLTDFNGTVIVDSSHIRMGSDLLKRFSIRMFSLIVFRAQVKDSGHYLCGTKEGLFFYGYDVDIQPTRQITVAFLDNDEHVQEDYTGQEFTLFTTFWDWTSCDRCGVRGEQRRIGLCYVQSAELKPRYRTALPNVTSCGSRAVPAHFRHLIHLRSPEVAIRSCLAPCSEKEVPEEGVQSISNIVYKLGDKPQLPHVPIQYHSQAPKTDLVIACPGARPEHAVAWDKGSVRLYRSHYLVGVKKYMRVFIDHGNHLHLQQVRKRDKATYFCWREGELVAGFQLSVTFQPQRQRSPTDPESIFVMRAVGIGFAIIIGIFFLIHMFRYTYLRFWKPPQDTRTPLATLT</sequence>
<keyword evidence="3 8" id="KW-0812">Transmembrane</keyword>
<dbReference type="Gene3D" id="2.60.40.10">
    <property type="entry name" value="Immunoglobulins"/>
    <property type="match status" value="1"/>
</dbReference>
<dbReference type="EMBL" id="JADDUC010000233">
    <property type="protein sequence ID" value="KAG0115302.1"/>
    <property type="molecule type" value="Genomic_DNA"/>
</dbReference>
<evidence type="ECO:0000256" key="5">
    <source>
        <dbReference type="ARBA" id="ARBA00022989"/>
    </source>
</evidence>
<evidence type="ECO:0000256" key="9">
    <source>
        <dbReference type="SAM" id="SignalP"/>
    </source>
</evidence>
<reference evidence="12" key="3">
    <citation type="submission" date="2022-01" db="EMBL/GenBank/DDBJ databases">
        <authorList>
            <person name="Rubenstein D.R."/>
        </authorList>
    </citation>
    <scope>NUCLEOTIDE SEQUENCE</scope>
    <source>
        <strain evidence="12">SS15</strain>
        <tissue evidence="12">Liver</tissue>
    </source>
</reference>
<evidence type="ECO:0000256" key="6">
    <source>
        <dbReference type="ARBA" id="ARBA00023136"/>
    </source>
</evidence>
<dbReference type="PROSITE" id="PS50835">
    <property type="entry name" value="IG_LIKE"/>
    <property type="match status" value="1"/>
</dbReference>
<keyword evidence="7" id="KW-0325">Glycoprotein</keyword>
<protein>
    <recommendedName>
        <fullName evidence="10">Ig-like domain-containing protein</fullName>
    </recommendedName>
</protein>
<proteinExistence type="inferred from homology"/>
<feature type="chain" id="PRO_5032934678" description="Ig-like domain-containing protein" evidence="9">
    <location>
        <begin position="21"/>
        <end position="423"/>
    </location>
</feature>
<dbReference type="EMBL" id="JADDUC020000031">
    <property type="protein sequence ID" value="KAI1230216.1"/>
    <property type="molecule type" value="Genomic_DNA"/>
</dbReference>
<dbReference type="InterPro" id="IPR003599">
    <property type="entry name" value="Ig_sub"/>
</dbReference>
<feature type="signal peptide" evidence="9">
    <location>
        <begin position="1"/>
        <end position="20"/>
    </location>
</feature>
<dbReference type="OrthoDB" id="9899560at2759"/>